<dbReference type="EMBL" id="AAMD01000050">
    <property type="protein sequence ID" value="EAU66634.1"/>
    <property type="molecule type" value="Genomic_DNA"/>
</dbReference>
<keyword evidence="4" id="KW-1185">Reference proteome</keyword>
<name>Q092K3_STIAD</name>
<feature type="chain" id="PRO_5010840239" evidence="1">
    <location>
        <begin position="22"/>
        <end position="301"/>
    </location>
</feature>
<dbReference type="EMBL" id="CP002271">
    <property type="protein sequence ID" value="ADO74237.1"/>
    <property type="molecule type" value="Genomic_DNA"/>
</dbReference>
<dbReference type="HOGENOM" id="CLU_923854_0_0_7"/>
<dbReference type="KEGG" id="sur:STAUR_6480"/>
<accession>Q092K3</accession>
<sequence>MQAFSRWWALATLLSGATAYADDYDLRIEKLGNPAAGASEDLPTGNSNFQAFARTFGAAITSTNLMPPETLGHSGFNLNLELSVINLPDDVLIPTEGAQPGSVLLPSLHVRKGLPFSLELGARVGWVEKSSILAATGELKWAINEGFTYLPDIAVRGHVTRLLGVRDLGLTAAGLDIGVGKQFPVGGMVTFTPYGGLDLTFVGADSRNLDFNQERSYEDSLDSDSRAALLDTATYKDVGLGDNLNQRIYGGVRFIGGVLQLGAEFSYTRLGSVKLDPTDDNSEGRGLPGVITFNTSFGLDF</sequence>
<evidence type="ECO:0000256" key="1">
    <source>
        <dbReference type="SAM" id="SignalP"/>
    </source>
</evidence>
<evidence type="ECO:0000313" key="4">
    <source>
        <dbReference type="Proteomes" id="UP000001351"/>
    </source>
</evidence>
<dbReference type="Proteomes" id="UP000032702">
    <property type="component" value="Unassembled WGS sequence"/>
</dbReference>
<evidence type="ECO:0000313" key="3">
    <source>
        <dbReference type="EMBL" id="EAU66634.1"/>
    </source>
</evidence>
<dbReference type="PATRIC" id="fig|378806.16.peg.5800"/>
<reference evidence="3 5" key="1">
    <citation type="submission" date="2006-04" db="EMBL/GenBank/DDBJ databases">
        <authorList>
            <person name="Nierman W.C."/>
        </authorList>
    </citation>
    <scope>NUCLEOTIDE SEQUENCE [LARGE SCALE GENOMIC DNA]</scope>
    <source>
        <strain evidence="3 5">DW4/3-1</strain>
    </source>
</reference>
<protein>
    <submittedName>
        <fullName evidence="2">Conserved uncharacterized protein</fullName>
    </submittedName>
</protein>
<evidence type="ECO:0000313" key="5">
    <source>
        <dbReference type="Proteomes" id="UP000032702"/>
    </source>
</evidence>
<dbReference type="RefSeq" id="WP_002613779.1">
    <property type="nucleotide sequence ID" value="NC_014623.1"/>
</dbReference>
<dbReference type="STRING" id="378806.STAUR_6480"/>
<feature type="signal peptide" evidence="1">
    <location>
        <begin position="1"/>
        <end position="21"/>
    </location>
</feature>
<gene>
    <name evidence="2" type="ordered locus">STAUR_6480</name>
    <name evidence="3" type="ORF">STIAU_7854</name>
</gene>
<dbReference type="Proteomes" id="UP000001351">
    <property type="component" value="Chromosome"/>
</dbReference>
<dbReference type="OrthoDB" id="5394858at2"/>
<proteinExistence type="predicted"/>
<reference evidence="2 4" key="2">
    <citation type="journal article" date="2011" name="Mol. Biol. Evol.">
        <title>Comparative genomic analysis of fruiting body formation in Myxococcales.</title>
        <authorList>
            <person name="Huntley S."/>
            <person name="Hamann N."/>
            <person name="Wegener-Feldbrugge S."/>
            <person name="Treuner-Lange A."/>
            <person name="Kube M."/>
            <person name="Reinhardt R."/>
            <person name="Klages S."/>
            <person name="Muller R."/>
            <person name="Ronning C.M."/>
            <person name="Nierman W.C."/>
            <person name="Sogaard-Andersen L."/>
        </authorList>
    </citation>
    <scope>NUCLEOTIDE SEQUENCE [LARGE SCALE GENOMIC DNA]</scope>
    <source>
        <strain evidence="2 4">DW4/3-1</strain>
    </source>
</reference>
<dbReference type="eggNOG" id="ENOG5031194">
    <property type="taxonomic scope" value="Bacteria"/>
</dbReference>
<dbReference type="AlphaFoldDB" id="Q092K3"/>
<keyword evidence="1" id="KW-0732">Signal</keyword>
<organism evidence="3 5">
    <name type="scientific">Stigmatella aurantiaca (strain DW4/3-1)</name>
    <dbReference type="NCBI Taxonomy" id="378806"/>
    <lineage>
        <taxon>Bacteria</taxon>
        <taxon>Pseudomonadati</taxon>
        <taxon>Myxococcota</taxon>
        <taxon>Myxococcia</taxon>
        <taxon>Myxococcales</taxon>
        <taxon>Cystobacterineae</taxon>
        <taxon>Archangiaceae</taxon>
        <taxon>Stigmatella</taxon>
    </lineage>
</organism>
<evidence type="ECO:0000313" key="2">
    <source>
        <dbReference type="EMBL" id="ADO74237.1"/>
    </source>
</evidence>